<feature type="region of interest" description="Disordered" evidence="1">
    <location>
        <begin position="275"/>
        <end position="365"/>
    </location>
</feature>
<keyword evidence="3" id="KW-1185">Reference proteome</keyword>
<feature type="compositionally biased region" description="Low complexity" evidence="1">
    <location>
        <begin position="138"/>
        <end position="160"/>
    </location>
</feature>
<feature type="region of interest" description="Disordered" evidence="1">
    <location>
        <begin position="133"/>
        <end position="216"/>
    </location>
</feature>
<gene>
    <name evidence="2" type="ORF">MPSI1_003817</name>
</gene>
<name>A0AAF0FD07_9BASI</name>
<evidence type="ECO:0000256" key="1">
    <source>
        <dbReference type="SAM" id="MobiDB-lite"/>
    </source>
</evidence>
<reference evidence="2" key="1">
    <citation type="submission" date="2023-02" db="EMBL/GenBank/DDBJ databases">
        <title>Mating type loci evolution in Malassezia.</title>
        <authorList>
            <person name="Coelho M.A."/>
        </authorList>
    </citation>
    <scope>NUCLEOTIDE SEQUENCE</scope>
    <source>
        <strain evidence="2">CBS 14136</strain>
    </source>
</reference>
<feature type="region of interest" description="Disordered" evidence="1">
    <location>
        <begin position="53"/>
        <end position="80"/>
    </location>
</feature>
<accession>A0AAF0FD07</accession>
<organism evidence="2 3">
    <name type="scientific">Malassezia psittaci</name>
    <dbReference type="NCBI Taxonomy" id="1821823"/>
    <lineage>
        <taxon>Eukaryota</taxon>
        <taxon>Fungi</taxon>
        <taxon>Dikarya</taxon>
        <taxon>Basidiomycota</taxon>
        <taxon>Ustilaginomycotina</taxon>
        <taxon>Malasseziomycetes</taxon>
        <taxon>Malasseziales</taxon>
        <taxon>Malasseziaceae</taxon>
        <taxon>Malassezia</taxon>
    </lineage>
</organism>
<dbReference type="AlphaFoldDB" id="A0AAF0FD07"/>
<feature type="compositionally biased region" description="Basic and acidic residues" evidence="1">
    <location>
        <begin position="55"/>
        <end position="70"/>
    </location>
</feature>
<dbReference type="EMBL" id="CP118381">
    <property type="protein sequence ID" value="WFD45140.1"/>
    <property type="molecule type" value="Genomic_DNA"/>
</dbReference>
<evidence type="ECO:0000313" key="3">
    <source>
        <dbReference type="Proteomes" id="UP001214628"/>
    </source>
</evidence>
<feature type="compositionally biased region" description="Low complexity" evidence="1">
    <location>
        <begin position="275"/>
        <end position="301"/>
    </location>
</feature>
<sequence>MSTSYSAGPTYSKRNTFIRWSLLALVVTIFASQGVSALPAAKMERRLHPHHPLARAHDLSARNARSESDASAKPTTTQSVVHNVQQEAQSRELGGGASVALNQIFGSSAKGAVVVDGGIHYINTEQSSEAQVVTLTESDASQTQTASDQATQTSSKASSHSSKHHHKSKHHGSQSKQTQTDSSEISAQNFQVLPTSSSDESDVTGVDSDVSSASDVLNTMETSNTASTIGSLVSDANESTLANSTLTNATMSSTLATGATDSVLDSSEATLDSAATATSSLPSSATATATQTSSASEQTSSNSQGGFYRIGLGDGSTAQRIDGDDSDDSDSSDSSVSGGRVAAVESAEEPSGNLPNQSVVTNNPNYGFTQAQNDLYAIRKWAGDLKMLKSKADRNETIMALFNAASRYYPEVDTKVVVRVMLADIKAESDFETNNTSAARLDSGNSVGLVQVSPAGSSDELTEFQKNANADANQYSWTVGKGTSAEVKYGGKSVLGPLLDIDTGKKLNLTKLKKSDLDRPWINLHVAMWLQSNYARTGSQDPSTWSTVSKSSKSVRSAYQPAVLKILGTSSNSSSSSSFKSSTYSSKLKSLQSALKGKNHQKASLATALGSWVAGAAVDSGGYTTSGDDISSQYFSHISEGLSVMYTGSVNSKSKYGKSWLDAIELTPGLIDYL</sequence>
<feature type="compositionally biased region" description="Polar residues" evidence="1">
    <location>
        <begin position="180"/>
        <end position="195"/>
    </location>
</feature>
<dbReference type="Proteomes" id="UP001214628">
    <property type="component" value="Chromosome 7"/>
</dbReference>
<protein>
    <submittedName>
        <fullName evidence="2">Uncharacterized protein</fullName>
    </submittedName>
</protein>
<feature type="compositionally biased region" description="Basic residues" evidence="1">
    <location>
        <begin position="161"/>
        <end position="173"/>
    </location>
</feature>
<proteinExistence type="predicted"/>
<feature type="compositionally biased region" description="Polar residues" evidence="1">
    <location>
        <begin position="353"/>
        <end position="365"/>
    </location>
</feature>
<feature type="compositionally biased region" description="Low complexity" evidence="1">
    <location>
        <begin position="203"/>
        <end position="216"/>
    </location>
</feature>
<evidence type="ECO:0000313" key="2">
    <source>
        <dbReference type="EMBL" id="WFD45140.1"/>
    </source>
</evidence>